<evidence type="ECO:0000313" key="1">
    <source>
        <dbReference type="EMBL" id="KAI5667732.1"/>
    </source>
</evidence>
<evidence type="ECO:0000313" key="2">
    <source>
        <dbReference type="Proteomes" id="UP001060085"/>
    </source>
</evidence>
<protein>
    <submittedName>
        <fullName evidence="1">Uncharacterized protein</fullName>
    </submittedName>
</protein>
<reference evidence="2" key="1">
    <citation type="journal article" date="2023" name="Nat. Plants">
        <title>Single-cell RNA sequencing provides a high-resolution roadmap for understanding the multicellular compartmentation of specialized metabolism.</title>
        <authorList>
            <person name="Sun S."/>
            <person name="Shen X."/>
            <person name="Li Y."/>
            <person name="Li Y."/>
            <person name="Wang S."/>
            <person name="Li R."/>
            <person name="Zhang H."/>
            <person name="Shen G."/>
            <person name="Guo B."/>
            <person name="Wei J."/>
            <person name="Xu J."/>
            <person name="St-Pierre B."/>
            <person name="Chen S."/>
            <person name="Sun C."/>
        </authorList>
    </citation>
    <scope>NUCLEOTIDE SEQUENCE [LARGE SCALE GENOMIC DNA]</scope>
</reference>
<gene>
    <name evidence="1" type="ORF">M9H77_17585</name>
</gene>
<accession>A0ACC0B595</accession>
<comment type="caution">
    <text evidence="1">The sequence shown here is derived from an EMBL/GenBank/DDBJ whole genome shotgun (WGS) entry which is preliminary data.</text>
</comment>
<proteinExistence type="predicted"/>
<organism evidence="1 2">
    <name type="scientific">Catharanthus roseus</name>
    <name type="common">Madagascar periwinkle</name>
    <name type="synonym">Vinca rosea</name>
    <dbReference type="NCBI Taxonomy" id="4058"/>
    <lineage>
        <taxon>Eukaryota</taxon>
        <taxon>Viridiplantae</taxon>
        <taxon>Streptophyta</taxon>
        <taxon>Embryophyta</taxon>
        <taxon>Tracheophyta</taxon>
        <taxon>Spermatophyta</taxon>
        <taxon>Magnoliopsida</taxon>
        <taxon>eudicotyledons</taxon>
        <taxon>Gunneridae</taxon>
        <taxon>Pentapetalae</taxon>
        <taxon>asterids</taxon>
        <taxon>lamiids</taxon>
        <taxon>Gentianales</taxon>
        <taxon>Apocynaceae</taxon>
        <taxon>Rauvolfioideae</taxon>
        <taxon>Vinceae</taxon>
        <taxon>Catharanthinae</taxon>
        <taxon>Catharanthus</taxon>
    </lineage>
</organism>
<dbReference type="EMBL" id="CM044704">
    <property type="protein sequence ID" value="KAI5667732.1"/>
    <property type="molecule type" value="Genomic_DNA"/>
</dbReference>
<sequence length="257" mass="27878">MNEMERVEPMVLGKFLLLPFSIFFYAFSDDTTSSPESPSSILGYVPSLVTPFDNSMLDQLSSIEEVREAVFSLGRDNAPGLDGFSGAFFTHCWDIISTNILKSWTGKLFSMGGRLTLIKHVLQSIPMYILATLDPRNRSSLGLKDSLLTFHGAPGKDQIEGIGCPRRRDNPRPYIAGGALHSSTGEYQAGFAIALGSNGSNSLVKAKGILYGLKPIIHVYKEANQVADALANFSHDSGGEIHFINKIGGMPAMLYPG</sequence>
<dbReference type="Proteomes" id="UP001060085">
    <property type="component" value="Linkage Group LG04"/>
</dbReference>
<name>A0ACC0B595_CATRO</name>
<keyword evidence="2" id="KW-1185">Reference proteome</keyword>